<dbReference type="OrthoDB" id="9812358at2"/>
<dbReference type="InterPro" id="IPR036097">
    <property type="entry name" value="HisK_dim/P_sf"/>
</dbReference>
<evidence type="ECO:0000256" key="4">
    <source>
        <dbReference type="ARBA" id="ARBA00022679"/>
    </source>
</evidence>
<keyword evidence="11" id="KW-1185">Reference proteome</keyword>
<feature type="domain" description="Histidine kinase" evidence="8">
    <location>
        <begin position="180"/>
        <end position="399"/>
    </location>
</feature>
<dbReference type="InterPro" id="IPR003661">
    <property type="entry name" value="HisK_dim/P_dom"/>
</dbReference>
<evidence type="ECO:0000259" key="8">
    <source>
        <dbReference type="PROSITE" id="PS50109"/>
    </source>
</evidence>
<dbReference type="CDD" id="cd16922">
    <property type="entry name" value="HATPase_EvgS-ArcB-TorS-like"/>
    <property type="match status" value="1"/>
</dbReference>
<dbReference type="SMART" id="SM00448">
    <property type="entry name" value="REC"/>
    <property type="match status" value="1"/>
</dbReference>
<keyword evidence="3 7" id="KW-0597">Phosphoprotein</keyword>
<dbReference type="FunFam" id="3.30.565.10:FF:000010">
    <property type="entry name" value="Sensor histidine kinase RcsC"/>
    <property type="match status" value="1"/>
</dbReference>
<dbReference type="AlphaFoldDB" id="A0A5B7YER9"/>
<dbReference type="CDD" id="cd17546">
    <property type="entry name" value="REC_hyHK_CKI1_RcsC-like"/>
    <property type="match status" value="1"/>
</dbReference>
<evidence type="ECO:0000256" key="2">
    <source>
        <dbReference type="ARBA" id="ARBA00012438"/>
    </source>
</evidence>
<dbReference type="Gene3D" id="1.10.287.130">
    <property type="match status" value="1"/>
</dbReference>
<feature type="domain" description="Response regulatory" evidence="9">
    <location>
        <begin position="419"/>
        <end position="533"/>
    </location>
</feature>
<proteinExistence type="predicted"/>
<evidence type="ECO:0000256" key="6">
    <source>
        <dbReference type="ARBA" id="ARBA00023012"/>
    </source>
</evidence>
<dbReference type="SMART" id="SM00388">
    <property type="entry name" value="HisKA"/>
    <property type="match status" value="1"/>
</dbReference>
<evidence type="ECO:0000313" key="11">
    <source>
        <dbReference type="Proteomes" id="UP000304912"/>
    </source>
</evidence>
<keyword evidence="4" id="KW-0808">Transferase</keyword>
<evidence type="ECO:0000313" key="10">
    <source>
        <dbReference type="EMBL" id="QCZ94131.1"/>
    </source>
</evidence>
<dbReference type="EC" id="2.7.13.3" evidence="2"/>
<dbReference type="Pfam" id="PF01590">
    <property type="entry name" value="GAF"/>
    <property type="match status" value="1"/>
</dbReference>
<dbReference type="SUPFAM" id="SSF55781">
    <property type="entry name" value="GAF domain-like"/>
    <property type="match status" value="1"/>
</dbReference>
<dbReference type="Gene3D" id="3.30.450.40">
    <property type="match status" value="1"/>
</dbReference>
<evidence type="ECO:0000259" key="9">
    <source>
        <dbReference type="PROSITE" id="PS50110"/>
    </source>
</evidence>
<dbReference type="InterPro" id="IPR003594">
    <property type="entry name" value="HATPase_dom"/>
</dbReference>
<dbReference type="PANTHER" id="PTHR43047:SF72">
    <property type="entry name" value="OSMOSENSING HISTIDINE PROTEIN KINASE SLN1"/>
    <property type="match status" value="1"/>
</dbReference>
<dbReference type="PANTHER" id="PTHR43047">
    <property type="entry name" value="TWO-COMPONENT HISTIDINE PROTEIN KINASE"/>
    <property type="match status" value="1"/>
</dbReference>
<dbReference type="InterPro" id="IPR036890">
    <property type="entry name" value="HATPase_C_sf"/>
</dbReference>
<keyword evidence="5" id="KW-0418">Kinase</keyword>
<dbReference type="Gene3D" id="3.30.565.10">
    <property type="entry name" value="Histidine kinase-like ATPase, C-terminal domain"/>
    <property type="match status" value="1"/>
</dbReference>
<dbReference type="Pfam" id="PF00512">
    <property type="entry name" value="HisKA"/>
    <property type="match status" value="1"/>
</dbReference>
<dbReference type="PROSITE" id="PS50109">
    <property type="entry name" value="HIS_KIN"/>
    <property type="match status" value="1"/>
</dbReference>
<dbReference type="SMART" id="SM00387">
    <property type="entry name" value="HATPase_c"/>
    <property type="match status" value="1"/>
</dbReference>
<reference evidence="10 11" key="1">
    <citation type="submission" date="2019-04" db="EMBL/GenBank/DDBJ databases">
        <title>Salinimonas iocasae sp. nov., a halophilic bacterium isolated from the outer tube casing of tubeworms in Okinawa Trough.</title>
        <authorList>
            <person name="Zhang H."/>
            <person name="Wang H."/>
            <person name="Li C."/>
        </authorList>
    </citation>
    <scope>NUCLEOTIDE SEQUENCE [LARGE SCALE GENOMIC DNA]</scope>
    <source>
        <strain evidence="10 11">KX18D6</strain>
    </source>
</reference>
<protein>
    <recommendedName>
        <fullName evidence="2">histidine kinase</fullName>
        <ecNumber evidence="2">2.7.13.3</ecNumber>
    </recommendedName>
</protein>
<feature type="modified residue" description="4-aspartylphosphate" evidence="7">
    <location>
        <position position="468"/>
    </location>
</feature>
<evidence type="ECO:0000256" key="7">
    <source>
        <dbReference type="PROSITE-ProRule" id="PRU00169"/>
    </source>
</evidence>
<dbReference type="InterPro" id="IPR011006">
    <property type="entry name" value="CheY-like_superfamily"/>
</dbReference>
<dbReference type="SMART" id="SM00065">
    <property type="entry name" value="GAF"/>
    <property type="match status" value="1"/>
</dbReference>
<dbReference type="PRINTS" id="PR00344">
    <property type="entry name" value="BCTRLSENSOR"/>
</dbReference>
<dbReference type="RefSeq" id="WP_139756872.1">
    <property type="nucleotide sequence ID" value="NZ_CP039852.1"/>
</dbReference>
<evidence type="ECO:0000256" key="3">
    <source>
        <dbReference type="ARBA" id="ARBA00022553"/>
    </source>
</evidence>
<dbReference type="SUPFAM" id="SSF52172">
    <property type="entry name" value="CheY-like"/>
    <property type="match status" value="1"/>
</dbReference>
<dbReference type="GO" id="GO:0005886">
    <property type="term" value="C:plasma membrane"/>
    <property type="evidence" value="ECO:0007669"/>
    <property type="project" value="TreeGrafter"/>
</dbReference>
<gene>
    <name evidence="10" type="ORF">FBQ74_11900</name>
</gene>
<dbReference type="Proteomes" id="UP000304912">
    <property type="component" value="Chromosome"/>
</dbReference>
<dbReference type="PROSITE" id="PS50110">
    <property type="entry name" value="RESPONSE_REGULATORY"/>
    <property type="match status" value="1"/>
</dbReference>
<organism evidence="10 11">
    <name type="scientific">Salinimonas iocasae</name>
    <dbReference type="NCBI Taxonomy" id="2572577"/>
    <lineage>
        <taxon>Bacteria</taxon>
        <taxon>Pseudomonadati</taxon>
        <taxon>Pseudomonadota</taxon>
        <taxon>Gammaproteobacteria</taxon>
        <taxon>Alteromonadales</taxon>
        <taxon>Alteromonadaceae</taxon>
        <taxon>Alteromonas/Salinimonas group</taxon>
        <taxon>Salinimonas</taxon>
    </lineage>
</organism>
<evidence type="ECO:0000256" key="1">
    <source>
        <dbReference type="ARBA" id="ARBA00000085"/>
    </source>
</evidence>
<keyword evidence="6" id="KW-0902">Two-component regulatory system</keyword>
<dbReference type="InterPro" id="IPR001789">
    <property type="entry name" value="Sig_transdc_resp-reg_receiver"/>
</dbReference>
<dbReference type="CDD" id="cd00082">
    <property type="entry name" value="HisKA"/>
    <property type="match status" value="1"/>
</dbReference>
<dbReference type="InterPro" id="IPR003018">
    <property type="entry name" value="GAF"/>
</dbReference>
<dbReference type="InterPro" id="IPR005467">
    <property type="entry name" value="His_kinase_dom"/>
</dbReference>
<dbReference type="GO" id="GO:0009927">
    <property type="term" value="F:histidine phosphotransfer kinase activity"/>
    <property type="evidence" value="ECO:0007669"/>
    <property type="project" value="TreeGrafter"/>
</dbReference>
<dbReference type="Gene3D" id="3.40.50.2300">
    <property type="match status" value="1"/>
</dbReference>
<dbReference type="GO" id="GO:0000155">
    <property type="term" value="F:phosphorelay sensor kinase activity"/>
    <property type="evidence" value="ECO:0007669"/>
    <property type="project" value="InterPro"/>
</dbReference>
<dbReference type="KEGG" id="salk:FBQ74_11900"/>
<dbReference type="InterPro" id="IPR029016">
    <property type="entry name" value="GAF-like_dom_sf"/>
</dbReference>
<dbReference type="InterPro" id="IPR004358">
    <property type="entry name" value="Sig_transdc_His_kin-like_C"/>
</dbReference>
<sequence length="536" mass="58913">MRSAPEPKDEKARLEALYQYDILDTEAEDVFDDFTRMASQICGTPISLISLVDARRQWFKSKVGLDATETSRDVAFCAHAILQEDIFEVSDTLEDERFRDNPLVTADPYIRFYAGAPLVSSEGHAIGTLCTISDKPQQLNAHQREALAVLGRAVVSQLELRLKIRQLDKANQRKTDFLSTISHEFRTPLNAIITLNRLMLEETENTSLPAMFSEYMTHIDYSGKRLLDLVNSVLDLSKIEAGKMDVAAQDIDTKLFFDSLRGMMVPRAKEQQLGFSLELDEQVPSVLFYDESKLSQIILNLLSNAIKFTPAGGKVSLSVSCHEQHLLIKVTDNGIGIAQEDISLLFDKFTQVGKYKKTEGSGLGLAITKGLVDLMEGDIKIESSPGQGTSVEIDLPLVTGGNQSSEKAGTQGTFNTQAAVLVIEDNLINQEVAKAVFQALGLTIDLAESGEEGVAMASSASYDLIFMDLNLPGISGWEATKQIRSLGVSTPVVALSADVFEDDDSQYTHRGIQSFITKPIDKSALIEVLTTYIPLK</sequence>
<accession>A0A5B7YER9</accession>
<dbReference type="SUPFAM" id="SSF55874">
    <property type="entry name" value="ATPase domain of HSP90 chaperone/DNA topoisomerase II/histidine kinase"/>
    <property type="match status" value="1"/>
</dbReference>
<evidence type="ECO:0000256" key="5">
    <source>
        <dbReference type="ARBA" id="ARBA00022777"/>
    </source>
</evidence>
<dbReference type="EMBL" id="CP039852">
    <property type="protein sequence ID" value="QCZ94131.1"/>
    <property type="molecule type" value="Genomic_DNA"/>
</dbReference>
<comment type="catalytic activity">
    <reaction evidence="1">
        <text>ATP + protein L-histidine = ADP + protein N-phospho-L-histidine.</text>
        <dbReference type="EC" id="2.7.13.3"/>
    </reaction>
</comment>
<name>A0A5B7YER9_9ALTE</name>
<dbReference type="Pfam" id="PF02518">
    <property type="entry name" value="HATPase_c"/>
    <property type="match status" value="1"/>
</dbReference>
<dbReference type="Pfam" id="PF00072">
    <property type="entry name" value="Response_reg"/>
    <property type="match status" value="1"/>
</dbReference>
<dbReference type="SUPFAM" id="SSF47384">
    <property type="entry name" value="Homodimeric domain of signal transducing histidine kinase"/>
    <property type="match status" value="1"/>
</dbReference>